<keyword evidence="4" id="KW-0121">Carboxypeptidase</keyword>
<evidence type="ECO:0000256" key="2">
    <source>
        <dbReference type="SAM" id="Phobius"/>
    </source>
</evidence>
<dbReference type="eggNOG" id="COG1876">
    <property type="taxonomic scope" value="Bacteria"/>
</dbReference>
<dbReference type="SUPFAM" id="SSF55166">
    <property type="entry name" value="Hedgehog/DD-peptidase"/>
    <property type="match status" value="1"/>
</dbReference>
<dbReference type="Pfam" id="PF02557">
    <property type="entry name" value="VanY"/>
    <property type="match status" value="1"/>
</dbReference>
<proteinExistence type="predicted"/>
<keyword evidence="2" id="KW-0472">Membrane</keyword>
<dbReference type="KEGG" id="cga:Celgi_0163"/>
<keyword evidence="2" id="KW-1133">Transmembrane helix</keyword>
<dbReference type="HOGENOM" id="CLU_1072378_0_0_11"/>
<keyword evidence="5" id="KW-1185">Reference proteome</keyword>
<evidence type="ECO:0000313" key="5">
    <source>
        <dbReference type="Proteomes" id="UP000000485"/>
    </source>
</evidence>
<dbReference type="PANTHER" id="PTHR34385:SF1">
    <property type="entry name" value="PEPTIDOGLYCAN L-ALANYL-D-GLUTAMATE ENDOPEPTIDASE CWLK"/>
    <property type="match status" value="1"/>
</dbReference>
<dbReference type="InterPro" id="IPR052179">
    <property type="entry name" value="DD-CPase-like"/>
</dbReference>
<feature type="domain" description="D-alanyl-D-alanine carboxypeptidase-like core" evidence="3">
    <location>
        <begin position="137"/>
        <end position="222"/>
    </location>
</feature>
<dbReference type="PANTHER" id="PTHR34385">
    <property type="entry name" value="D-ALANYL-D-ALANINE CARBOXYPEPTIDASE"/>
    <property type="match status" value="1"/>
</dbReference>
<reference evidence="5" key="1">
    <citation type="submission" date="2011-04" db="EMBL/GenBank/DDBJ databases">
        <title>Complete sequence of Cellvibrio gilvus ATCC 13127.</title>
        <authorList>
            <person name="Lucas S."/>
            <person name="Han J."/>
            <person name="Lapidus A."/>
            <person name="Cheng J.-F."/>
            <person name="Goodwin L."/>
            <person name="Pitluck S."/>
            <person name="Peters L."/>
            <person name="Munk A."/>
            <person name="Detter J.C."/>
            <person name="Han C."/>
            <person name="Tapia R."/>
            <person name="Land M."/>
            <person name="Hauser L."/>
            <person name="Kyrpides N."/>
            <person name="Ivanova N."/>
            <person name="Ovchinnikova G."/>
            <person name="Pagani I."/>
            <person name="Mead D."/>
            <person name="Brumm P."/>
            <person name="Woyke T."/>
        </authorList>
    </citation>
    <scope>NUCLEOTIDE SEQUENCE [LARGE SCALE GENOMIC DNA]</scope>
    <source>
        <strain evidence="5">ATCC 13127 / NRRL B-14078</strain>
    </source>
</reference>
<dbReference type="Proteomes" id="UP000000485">
    <property type="component" value="Chromosome"/>
</dbReference>
<name>F8A2X4_CELGA</name>
<evidence type="ECO:0000256" key="1">
    <source>
        <dbReference type="SAM" id="MobiDB-lite"/>
    </source>
</evidence>
<keyword evidence="4" id="KW-0645">Protease</keyword>
<feature type="transmembrane region" description="Helical" evidence="2">
    <location>
        <begin position="85"/>
        <end position="103"/>
    </location>
</feature>
<dbReference type="InterPro" id="IPR003709">
    <property type="entry name" value="VanY-like_core_dom"/>
</dbReference>
<dbReference type="EMBL" id="CP002665">
    <property type="protein sequence ID" value="AEI10691.1"/>
    <property type="molecule type" value="Genomic_DNA"/>
</dbReference>
<keyword evidence="4" id="KW-0378">Hydrolase</keyword>
<dbReference type="InterPro" id="IPR009045">
    <property type="entry name" value="Zn_M74/Hedgehog-like"/>
</dbReference>
<dbReference type="GO" id="GO:0004180">
    <property type="term" value="F:carboxypeptidase activity"/>
    <property type="evidence" value="ECO:0007669"/>
    <property type="project" value="UniProtKB-KW"/>
</dbReference>
<dbReference type="GO" id="GO:0006508">
    <property type="term" value="P:proteolysis"/>
    <property type="evidence" value="ECO:0007669"/>
    <property type="project" value="InterPro"/>
</dbReference>
<sequence length="259" mass="27321">MRVGPLAETPAGHVPPTVRRGRTLRHGNVVLVTRPTRTAPGTRTAARTAARTAHSSAGGAAVPGGVLAASQAHERARQRRRRWRVGWGVLVALVLAVGVNQAARVAADAVGPQGGSTAGDRTHGDGTSGGEHAATGLDPELERRFAAAQDAAAADGVTLVLNSGWRSADEQRRIVRDAVDKYGSEREAHRWVLPARHSAHVQGLAVDVGPPEGAQWLSEHGEALGLCRTYENEPWHFEPLPAGADTCPPIHPDSSWGWS</sequence>
<keyword evidence="2" id="KW-0812">Transmembrane</keyword>
<evidence type="ECO:0000313" key="4">
    <source>
        <dbReference type="EMBL" id="AEI10691.1"/>
    </source>
</evidence>
<dbReference type="AlphaFoldDB" id="F8A2X4"/>
<accession>F8A2X4</accession>
<evidence type="ECO:0000259" key="3">
    <source>
        <dbReference type="Pfam" id="PF02557"/>
    </source>
</evidence>
<protein>
    <submittedName>
        <fullName evidence="4">Peptidase M15B and M15C DD-carboxypeptidase VanY/endolysin</fullName>
    </submittedName>
</protein>
<dbReference type="Gene3D" id="3.30.1380.10">
    <property type="match status" value="1"/>
</dbReference>
<feature type="region of interest" description="Disordered" evidence="1">
    <location>
        <begin position="109"/>
        <end position="135"/>
    </location>
</feature>
<organism evidence="4 5">
    <name type="scientific">Cellulomonas gilvus (strain ATCC 13127 / NRRL B-14078)</name>
    <name type="common">Cellvibrio gilvus</name>
    <dbReference type="NCBI Taxonomy" id="593907"/>
    <lineage>
        <taxon>Bacteria</taxon>
        <taxon>Bacillati</taxon>
        <taxon>Actinomycetota</taxon>
        <taxon>Actinomycetes</taxon>
        <taxon>Micrococcales</taxon>
        <taxon>Cellulomonadaceae</taxon>
        <taxon>Cellulomonas</taxon>
    </lineage>
</organism>
<dbReference type="STRING" id="593907.Celgi_0163"/>
<gene>
    <name evidence="4" type="ordered locus">Celgi_0163</name>
</gene>